<dbReference type="Pfam" id="PF13545">
    <property type="entry name" value="HTH_Crp_2"/>
    <property type="match status" value="1"/>
</dbReference>
<proteinExistence type="predicted"/>
<evidence type="ECO:0000259" key="5">
    <source>
        <dbReference type="PROSITE" id="PS51063"/>
    </source>
</evidence>
<organism evidence="6 7">
    <name type="scientific">Acuticoccus mangrovi</name>
    <dbReference type="NCBI Taxonomy" id="2796142"/>
    <lineage>
        <taxon>Bacteria</taxon>
        <taxon>Pseudomonadati</taxon>
        <taxon>Pseudomonadota</taxon>
        <taxon>Alphaproteobacteria</taxon>
        <taxon>Hyphomicrobiales</taxon>
        <taxon>Amorphaceae</taxon>
        <taxon>Acuticoccus</taxon>
    </lineage>
</organism>
<dbReference type="PROSITE" id="PS50042">
    <property type="entry name" value="CNMP_BINDING_3"/>
    <property type="match status" value="1"/>
</dbReference>
<dbReference type="InterPro" id="IPR036388">
    <property type="entry name" value="WH-like_DNA-bd_sf"/>
</dbReference>
<dbReference type="PANTHER" id="PTHR24567">
    <property type="entry name" value="CRP FAMILY TRANSCRIPTIONAL REGULATORY PROTEIN"/>
    <property type="match status" value="1"/>
</dbReference>
<dbReference type="SUPFAM" id="SSF46785">
    <property type="entry name" value="Winged helix' DNA-binding domain"/>
    <property type="match status" value="1"/>
</dbReference>
<dbReference type="InterPro" id="IPR014710">
    <property type="entry name" value="RmlC-like_jellyroll"/>
</dbReference>
<keyword evidence="3" id="KW-0804">Transcription</keyword>
<dbReference type="SMART" id="SM00100">
    <property type="entry name" value="cNMP"/>
    <property type="match status" value="1"/>
</dbReference>
<dbReference type="InterPro" id="IPR012318">
    <property type="entry name" value="HTH_CRP"/>
</dbReference>
<dbReference type="EMBL" id="JAEKJA010000007">
    <property type="protein sequence ID" value="MBJ3775990.1"/>
    <property type="molecule type" value="Genomic_DNA"/>
</dbReference>
<sequence length="226" mass="24994">MTADGDTSWIDRFAGLRELPEELRQLLVRGSRMVKVPAGAEVFAPGQSADNLLLLLDGTVRVVQHSESGREIFLYRVHPGESCVLTTACVLSMEDYSADGIAETDVTAIAIPRKAFDELVARSAAFREFVFRAYSRRITDLFMLIDEIVFKKLDVRLAERLLELATDDTVKVTHQALGVELGTAREVISRTLADFQRRGWIEQSRGTIRIADRAGLKRLAGTAGAA</sequence>
<dbReference type="InterPro" id="IPR050397">
    <property type="entry name" value="Env_Response_Regulators"/>
</dbReference>
<dbReference type="SMART" id="SM00419">
    <property type="entry name" value="HTH_CRP"/>
    <property type="match status" value="1"/>
</dbReference>
<feature type="domain" description="HTH crp-type" evidence="5">
    <location>
        <begin position="151"/>
        <end position="214"/>
    </location>
</feature>
<keyword evidence="7" id="KW-1185">Reference proteome</keyword>
<dbReference type="InterPro" id="IPR018490">
    <property type="entry name" value="cNMP-bd_dom_sf"/>
</dbReference>
<accession>A0A934MGJ4</accession>
<evidence type="ECO:0000259" key="4">
    <source>
        <dbReference type="PROSITE" id="PS50042"/>
    </source>
</evidence>
<dbReference type="InterPro" id="IPR000595">
    <property type="entry name" value="cNMP-bd_dom"/>
</dbReference>
<dbReference type="PANTHER" id="PTHR24567:SF74">
    <property type="entry name" value="HTH-TYPE TRANSCRIPTIONAL REGULATOR ARCR"/>
    <property type="match status" value="1"/>
</dbReference>
<dbReference type="CDD" id="cd00038">
    <property type="entry name" value="CAP_ED"/>
    <property type="match status" value="1"/>
</dbReference>
<dbReference type="InterPro" id="IPR036390">
    <property type="entry name" value="WH_DNA-bd_sf"/>
</dbReference>
<dbReference type="SUPFAM" id="SSF51206">
    <property type="entry name" value="cAMP-binding domain-like"/>
    <property type="match status" value="1"/>
</dbReference>
<evidence type="ECO:0000256" key="3">
    <source>
        <dbReference type="ARBA" id="ARBA00023163"/>
    </source>
</evidence>
<dbReference type="GO" id="GO:0003700">
    <property type="term" value="F:DNA-binding transcription factor activity"/>
    <property type="evidence" value="ECO:0007669"/>
    <property type="project" value="TreeGrafter"/>
</dbReference>
<evidence type="ECO:0000256" key="2">
    <source>
        <dbReference type="ARBA" id="ARBA00023125"/>
    </source>
</evidence>
<reference evidence="6" key="1">
    <citation type="submission" date="2020-12" db="EMBL/GenBank/DDBJ databases">
        <title>Bacterial taxonomy.</title>
        <authorList>
            <person name="Pan X."/>
        </authorList>
    </citation>
    <scope>NUCLEOTIDE SEQUENCE</scope>
    <source>
        <strain evidence="6">B2012</strain>
    </source>
</reference>
<evidence type="ECO:0000313" key="6">
    <source>
        <dbReference type="EMBL" id="MBJ3775990.1"/>
    </source>
</evidence>
<dbReference type="Gene3D" id="1.10.10.10">
    <property type="entry name" value="Winged helix-like DNA-binding domain superfamily/Winged helix DNA-binding domain"/>
    <property type="match status" value="1"/>
</dbReference>
<dbReference type="Gene3D" id="2.60.120.10">
    <property type="entry name" value="Jelly Rolls"/>
    <property type="match status" value="1"/>
</dbReference>
<dbReference type="AlphaFoldDB" id="A0A934MGJ4"/>
<feature type="domain" description="Cyclic nucleotide-binding" evidence="4">
    <location>
        <begin position="15"/>
        <end position="137"/>
    </location>
</feature>
<dbReference type="Proteomes" id="UP000609531">
    <property type="component" value="Unassembled WGS sequence"/>
</dbReference>
<gene>
    <name evidence="6" type="ORF">JCR33_09850</name>
</gene>
<dbReference type="GO" id="GO:0005829">
    <property type="term" value="C:cytosol"/>
    <property type="evidence" value="ECO:0007669"/>
    <property type="project" value="TreeGrafter"/>
</dbReference>
<name>A0A934MGJ4_9HYPH</name>
<dbReference type="RefSeq" id="WP_198881882.1">
    <property type="nucleotide sequence ID" value="NZ_JAEKJA010000007.1"/>
</dbReference>
<dbReference type="GO" id="GO:0003677">
    <property type="term" value="F:DNA binding"/>
    <property type="evidence" value="ECO:0007669"/>
    <property type="project" value="UniProtKB-KW"/>
</dbReference>
<dbReference type="PROSITE" id="PS51063">
    <property type="entry name" value="HTH_CRP_2"/>
    <property type="match status" value="1"/>
</dbReference>
<dbReference type="Pfam" id="PF00027">
    <property type="entry name" value="cNMP_binding"/>
    <property type="match status" value="1"/>
</dbReference>
<keyword evidence="1" id="KW-0805">Transcription regulation</keyword>
<comment type="caution">
    <text evidence="6">The sequence shown here is derived from an EMBL/GenBank/DDBJ whole genome shotgun (WGS) entry which is preliminary data.</text>
</comment>
<keyword evidence="2" id="KW-0238">DNA-binding</keyword>
<evidence type="ECO:0000256" key="1">
    <source>
        <dbReference type="ARBA" id="ARBA00023015"/>
    </source>
</evidence>
<evidence type="ECO:0000313" key="7">
    <source>
        <dbReference type="Proteomes" id="UP000609531"/>
    </source>
</evidence>
<protein>
    <submittedName>
        <fullName evidence="6">Crp/Fnr family transcriptional regulator</fullName>
    </submittedName>
</protein>